<dbReference type="AlphaFoldDB" id="A0A2G3AJK4"/>
<dbReference type="InterPro" id="IPR008507">
    <property type="entry name" value="DUF789"/>
</dbReference>
<evidence type="ECO:0000313" key="2">
    <source>
        <dbReference type="EMBL" id="PHT94368.1"/>
    </source>
</evidence>
<evidence type="ECO:0008006" key="4">
    <source>
        <dbReference type="Google" id="ProtNLM"/>
    </source>
</evidence>
<proteinExistence type="predicted"/>
<accession>A0A2G3AJK4</accession>
<dbReference type="Proteomes" id="UP000222542">
    <property type="component" value="Unassembled WGS sequence"/>
</dbReference>
<dbReference type="Pfam" id="PF05623">
    <property type="entry name" value="DUF789"/>
    <property type="match status" value="1"/>
</dbReference>
<dbReference type="PANTHER" id="PTHR31343:SF29">
    <property type="entry name" value="DUF789 DOMAIN-CONTAINING PROTEIN"/>
    <property type="match status" value="1"/>
</dbReference>
<organism evidence="2 3">
    <name type="scientific">Capsicum annuum</name>
    <name type="common">Capsicum pepper</name>
    <dbReference type="NCBI Taxonomy" id="4072"/>
    <lineage>
        <taxon>Eukaryota</taxon>
        <taxon>Viridiplantae</taxon>
        <taxon>Streptophyta</taxon>
        <taxon>Embryophyta</taxon>
        <taxon>Tracheophyta</taxon>
        <taxon>Spermatophyta</taxon>
        <taxon>Magnoliopsida</taxon>
        <taxon>eudicotyledons</taxon>
        <taxon>Gunneridae</taxon>
        <taxon>Pentapetalae</taxon>
        <taxon>asterids</taxon>
        <taxon>lamiids</taxon>
        <taxon>Solanales</taxon>
        <taxon>Solanaceae</taxon>
        <taxon>Solanoideae</taxon>
        <taxon>Capsiceae</taxon>
        <taxon>Capsicum</taxon>
    </lineage>
</organism>
<protein>
    <recommendedName>
        <fullName evidence="4">DUF789 domain-containing protein</fullName>
    </recommendedName>
</protein>
<reference evidence="2 3" key="1">
    <citation type="journal article" date="2014" name="Nat. Genet.">
        <title>Genome sequence of the hot pepper provides insights into the evolution of pungency in Capsicum species.</title>
        <authorList>
            <person name="Kim S."/>
            <person name="Park M."/>
            <person name="Yeom S.I."/>
            <person name="Kim Y.M."/>
            <person name="Lee J.M."/>
            <person name="Lee H.A."/>
            <person name="Seo E."/>
            <person name="Choi J."/>
            <person name="Cheong K."/>
            <person name="Kim K.T."/>
            <person name="Jung K."/>
            <person name="Lee G.W."/>
            <person name="Oh S.K."/>
            <person name="Bae C."/>
            <person name="Kim S.B."/>
            <person name="Lee H.Y."/>
            <person name="Kim S.Y."/>
            <person name="Kim M.S."/>
            <person name="Kang B.C."/>
            <person name="Jo Y.D."/>
            <person name="Yang H.B."/>
            <person name="Jeong H.J."/>
            <person name="Kang W.H."/>
            <person name="Kwon J.K."/>
            <person name="Shin C."/>
            <person name="Lim J.Y."/>
            <person name="Park J.H."/>
            <person name="Huh J.H."/>
            <person name="Kim J.S."/>
            <person name="Kim B.D."/>
            <person name="Cohen O."/>
            <person name="Paran I."/>
            <person name="Suh M.C."/>
            <person name="Lee S.B."/>
            <person name="Kim Y.K."/>
            <person name="Shin Y."/>
            <person name="Noh S.J."/>
            <person name="Park J."/>
            <person name="Seo Y.S."/>
            <person name="Kwon S.Y."/>
            <person name="Kim H.A."/>
            <person name="Park J.M."/>
            <person name="Kim H.J."/>
            <person name="Choi S.B."/>
            <person name="Bosland P.W."/>
            <person name="Reeves G."/>
            <person name="Jo S.H."/>
            <person name="Lee B.W."/>
            <person name="Cho H.T."/>
            <person name="Choi H.S."/>
            <person name="Lee M.S."/>
            <person name="Yu Y."/>
            <person name="Do Choi Y."/>
            <person name="Park B.S."/>
            <person name="van Deynze A."/>
            <person name="Ashrafi H."/>
            <person name="Hill T."/>
            <person name="Kim W.T."/>
            <person name="Pai H.S."/>
            <person name="Ahn H.K."/>
            <person name="Yeam I."/>
            <person name="Giovannoni J.J."/>
            <person name="Rose J.K."/>
            <person name="Sorensen I."/>
            <person name="Lee S.J."/>
            <person name="Kim R.W."/>
            <person name="Choi I.Y."/>
            <person name="Choi B.S."/>
            <person name="Lim J.S."/>
            <person name="Lee Y.H."/>
            <person name="Choi D."/>
        </authorList>
    </citation>
    <scope>NUCLEOTIDE SEQUENCE [LARGE SCALE GENOMIC DNA]</scope>
    <source>
        <strain evidence="3">cv. CM334</strain>
    </source>
</reference>
<evidence type="ECO:0000313" key="3">
    <source>
        <dbReference type="Proteomes" id="UP000222542"/>
    </source>
</evidence>
<dbReference type="OMA" id="ADSCFEL"/>
<name>A0A2G3AJK4_CAPAN</name>
<keyword evidence="3" id="KW-1185">Reference proteome</keyword>
<gene>
    <name evidence="2" type="ORF">T459_02250</name>
</gene>
<evidence type="ECO:0000256" key="1">
    <source>
        <dbReference type="SAM" id="MobiDB-lite"/>
    </source>
</evidence>
<dbReference type="EMBL" id="AYRZ02000001">
    <property type="protein sequence ID" value="PHT94368.1"/>
    <property type="molecule type" value="Genomic_DNA"/>
</dbReference>
<comment type="caution">
    <text evidence="2">The sequence shown here is derived from an EMBL/GenBank/DDBJ whole genome shotgun (WGS) entry which is preliminary data.</text>
</comment>
<dbReference type="Gramene" id="PHT94368">
    <property type="protein sequence ID" value="PHT94368"/>
    <property type="gene ID" value="T459_02250"/>
</dbReference>
<dbReference type="PANTHER" id="PTHR31343">
    <property type="entry name" value="T15D22.8"/>
    <property type="match status" value="1"/>
</dbReference>
<reference evidence="2 3" key="2">
    <citation type="journal article" date="2017" name="Genome Biol.">
        <title>New reference genome sequences of hot pepper reveal the massive evolution of plant disease-resistance genes by retroduplication.</title>
        <authorList>
            <person name="Kim S."/>
            <person name="Park J."/>
            <person name="Yeom S.I."/>
            <person name="Kim Y.M."/>
            <person name="Seo E."/>
            <person name="Kim K.T."/>
            <person name="Kim M.S."/>
            <person name="Lee J.M."/>
            <person name="Cheong K."/>
            <person name="Shin H.S."/>
            <person name="Kim S.B."/>
            <person name="Han K."/>
            <person name="Lee J."/>
            <person name="Park M."/>
            <person name="Lee H.A."/>
            <person name="Lee H.Y."/>
            <person name="Lee Y."/>
            <person name="Oh S."/>
            <person name="Lee J.H."/>
            <person name="Choi E."/>
            <person name="Choi E."/>
            <person name="Lee S.E."/>
            <person name="Jeon J."/>
            <person name="Kim H."/>
            <person name="Choi G."/>
            <person name="Song H."/>
            <person name="Lee J."/>
            <person name="Lee S.C."/>
            <person name="Kwon J.K."/>
            <person name="Lee H.Y."/>
            <person name="Koo N."/>
            <person name="Hong Y."/>
            <person name="Kim R.W."/>
            <person name="Kang W.H."/>
            <person name="Huh J.H."/>
            <person name="Kang B.C."/>
            <person name="Yang T.J."/>
            <person name="Lee Y.H."/>
            <person name="Bennetzen J.L."/>
            <person name="Choi D."/>
        </authorList>
    </citation>
    <scope>NUCLEOTIDE SEQUENCE [LARGE SCALE GENOMIC DNA]</scope>
    <source>
        <strain evidence="3">cv. CM334</strain>
    </source>
</reference>
<feature type="region of interest" description="Disordered" evidence="1">
    <location>
        <begin position="131"/>
        <end position="153"/>
    </location>
</feature>
<sequence length="324" mass="36563">MEMSSFSLNFTSKKRSNLESFLQSVTPIVPSKPLPRSNMDDQSSMWISNGDKYFKLGDLWNCYEEWSSYGVGAPIRLKDDDDDENVIQYYSPYLSAIQIYTIRSLSSPIRNSSSGSHDVDFEMESWSDASESSGKLSRSLSNNSVSADSSFESGASRDRLGCLYFQYSETCSPFWRIPFSDKIIEFAQNFPGLVTLKSTDLSAASWMAVAWYPIYHVPMKGITKNVSTSFLTYHTLSSSFQDAVEEKIDGERKGGSGIRLSPFGLAAYRMQNDLWLNTNTPKDYETLIDLQSAADSWLKQLSYSHHDFNFFTAHSNMEPAGYSL</sequence>